<dbReference type="SUPFAM" id="SSF56112">
    <property type="entry name" value="Protein kinase-like (PK-like)"/>
    <property type="match status" value="1"/>
</dbReference>
<name>A0A1I2IWX0_9ACTN</name>
<protein>
    <submittedName>
        <fullName evidence="2">Phosphotransferase enzyme family protein</fullName>
    </submittedName>
</protein>
<dbReference type="OrthoDB" id="3328272at2"/>
<dbReference type="GO" id="GO:0016740">
    <property type="term" value="F:transferase activity"/>
    <property type="evidence" value="ECO:0007669"/>
    <property type="project" value="UniProtKB-KW"/>
</dbReference>
<evidence type="ECO:0000313" key="2">
    <source>
        <dbReference type="EMBL" id="SFF46905.1"/>
    </source>
</evidence>
<dbReference type="AlphaFoldDB" id="A0A1I2IWX0"/>
<sequence>MTVTRRPLTRNELAPLARAALGPARTLTAVARLRGGSKKGVYRLFLDDGSTAVAYVWDPAEDYWDAAPADPRDSFSHASGLDLFSAAYDRLTALGIRTPRLLFADRSHTRLPSDVAVVEDVRGGSLEDLLHRDPEAAEGPLRELAEVLRTLYAHPAPRHGKVAVVDNGGSAHGGSCEQVVLERALADLAEAAARDPRIAAVREALHDRLRALAETVRPRGRVGLVHGELGPDHVLVDEHGHPALIDIEGLLSFDAEWEHVFLRQRFLHAYEALRADGLDEDRLRLYRLAMHLSLVAGPLRLLDGDFPDPEFMRAIAEHSVGQTLTLLEHPVP</sequence>
<dbReference type="InterPro" id="IPR002575">
    <property type="entry name" value="Aminoglycoside_PTrfase"/>
</dbReference>
<dbReference type="Pfam" id="PF01636">
    <property type="entry name" value="APH"/>
    <property type="match status" value="1"/>
</dbReference>
<dbReference type="Proteomes" id="UP000181942">
    <property type="component" value="Unassembled WGS sequence"/>
</dbReference>
<dbReference type="RefSeq" id="WP_075028743.1">
    <property type="nucleotide sequence ID" value="NZ_FONR01000007.1"/>
</dbReference>
<keyword evidence="2" id="KW-0808">Transferase</keyword>
<dbReference type="InterPro" id="IPR011009">
    <property type="entry name" value="Kinase-like_dom_sf"/>
</dbReference>
<dbReference type="Gene3D" id="3.90.1200.10">
    <property type="match status" value="1"/>
</dbReference>
<reference evidence="2 3" key="1">
    <citation type="submission" date="2016-10" db="EMBL/GenBank/DDBJ databases">
        <authorList>
            <person name="de Groot N.N."/>
        </authorList>
    </citation>
    <scope>NUCLEOTIDE SEQUENCE [LARGE SCALE GENOMIC DNA]</scope>
    <source>
        <strain evidence="2 3">OK461</strain>
    </source>
</reference>
<evidence type="ECO:0000313" key="3">
    <source>
        <dbReference type="Proteomes" id="UP000181942"/>
    </source>
</evidence>
<feature type="domain" description="Aminoglycoside phosphotransferase" evidence="1">
    <location>
        <begin position="76"/>
        <end position="247"/>
    </location>
</feature>
<gene>
    <name evidence="2" type="ORF">SAMN02787118_10767</name>
</gene>
<accession>A0A1I2IWX0</accession>
<dbReference type="EMBL" id="FONR01000007">
    <property type="protein sequence ID" value="SFF46905.1"/>
    <property type="molecule type" value="Genomic_DNA"/>
</dbReference>
<organism evidence="2 3">
    <name type="scientific">Streptomyces mirabilis</name>
    <dbReference type="NCBI Taxonomy" id="68239"/>
    <lineage>
        <taxon>Bacteria</taxon>
        <taxon>Bacillati</taxon>
        <taxon>Actinomycetota</taxon>
        <taxon>Actinomycetes</taxon>
        <taxon>Kitasatosporales</taxon>
        <taxon>Streptomycetaceae</taxon>
        <taxon>Streptomyces</taxon>
    </lineage>
</organism>
<evidence type="ECO:0000259" key="1">
    <source>
        <dbReference type="Pfam" id="PF01636"/>
    </source>
</evidence>
<proteinExistence type="predicted"/>